<evidence type="ECO:0000313" key="2">
    <source>
        <dbReference type="Proteomes" id="UP000829398"/>
    </source>
</evidence>
<dbReference type="EMBL" id="CM039172">
    <property type="protein sequence ID" value="KAH9780016.1"/>
    <property type="molecule type" value="Genomic_DNA"/>
</dbReference>
<reference evidence="2" key="1">
    <citation type="journal article" date="2023" name="Hortic. Res.">
        <title>A chromosome-level phased genome enabling allele-level studies in sweet orange: a case study on citrus Huanglongbing tolerance.</title>
        <authorList>
            <person name="Wu B."/>
            <person name="Yu Q."/>
            <person name="Deng Z."/>
            <person name="Duan Y."/>
            <person name="Luo F."/>
            <person name="Gmitter F. Jr."/>
        </authorList>
    </citation>
    <scope>NUCLEOTIDE SEQUENCE [LARGE SCALE GENOMIC DNA]</scope>
    <source>
        <strain evidence="2">cv. Valencia</strain>
    </source>
</reference>
<name>A0ACB8M2R8_CITSI</name>
<keyword evidence="2" id="KW-1185">Reference proteome</keyword>
<protein>
    <submittedName>
        <fullName evidence="1">Uncharacterized protein</fullName>
    </submittedName>
</protein>
<organism evidence="1 2">
    <name type="scientific">Citrus sinensis</name>
    <name type="common">Sweet orange</name>
    <name type="synonym">Citrus aurantium var. sinensis</name>
    <dbReference type="NCBI Taxonomy" id="2711"/>
    <lineage>
        <taxon>Eukaryota</taxon>
        <taxon>Viridiplantae</taxon>
        <taxon>Streptophyta</taxon>
        <taxon>Embryophyta</taxon>
        <taxon>Tracheophyta</taxon>
        <taxon>Spermatophyta</taxon>
        <taxon>Magnoliopsida</taxon>
        <taxon>eudicotyledons</taxon>
        <taxon>Gunneridae</taxon>
        <taxon>Pentapetalae</taxon>
        <taxon>rosids</taxon>
        <taxon>malvids</taxon>
        <taxon>Sapindales</taxon>
        <taxon>Rutaceae</taxon>
        <taxon>Aurantioideae</taxon>
        <taxon>Citrus</taxon>
    </lineage>
</organism>
<proteinExistence type="predicted"/>
<dbReference type="Proteomes" id="UP000829398">
    <property type="component" value="Chromosome 3"/>
</dbReference>
<accession>A0ACB8M2R8</accession>
<sequence>MNSLFCALDKKEFHRVSSCESANEIWHKLEVVYEGTNQVKESKISRTAIEEAKDLNILPIDDLIGSLISYEEDLAAERGNEEKKKNIALKATKYESDGENGPDDEELAMLARRFRKIFKKTDDCRKFRNFKNQKEKKEVIICYECKKPCHIRSECPLLNKLKKKAMVATWDDNDENSSDEEESQEVPNLALMAIGDDDDDLNEVSDPTYDELYDVFKEMHDKLMKIGKKNTCLKKKLLEFTNEKDAMQKCNESLNEKIKGLELENKTLHNRVALSNEKPSTSHEHLEPHVDDLKKENEMLKKKNIELSNVILKFTNGQKMLDNMLNSQKCVFDKGGLRYPVKMNAYYGVKCIWVPKGTVANAQGPKKVWLLTKVDSLSERQDKLQSQLEAFHLQSISERERLFAQQQQLLDGQQQLFAALGIPPPSSSSHPPSL</sequence>
<gene>
    <name evidence="1" type="ORF">KPL71_007915</name>
</gene>
<evidence type="ECO:0000313" key="1">
    <source>
        <dbReference type="EMBL" id="KAH9780016.1"/>
    </source>
</evidence>
<comment type="caution">
    <text evidence="1">The sequence shown here is derived from an EMBL/GenBank/DDBJ whole genome shotgun (WGS) entry which is preliminary data.</text>
</comment>